<keyword evidence="9" id="KW-1185">Reference proteome</keyword>
<dbReference type="PROSITE" id="PS51464">
    <property type="entry name" value="SIS"/>
    <property type="match status" value="1"/>
</dbReference>
<accession>A0ABS9VKU9</accession>
<dbReference type="InterPro" id="IPR000644">
    <property type="entry name" value="CBS_dom"/>
</dbReference>
<comment type="similarity">
    <text evidence="1 4">Belongs to the SIS family. GutQ/KpsF subfamily.</text>
</comment>
<dbReference type="InterPro" id="IPR046342">
    <property type="entry name" value="CBS_dom_sf"/>
</dbReference>
<dbReference type="InterPro" id="IPR001347">
    <property type="entry name" value="SIS_dom"/>
</dbReference>
<comment type="caution">
    <text evidence="8">The sequence shown here is derived from an EMBL/GenBank/DDBJ whole genome shotgun (WGS) entry which is preliminary data.</text>
</comment>
<dbReference type="EMBL" id="JAKZHW010000001">
    <property type="protein sequence ID" value="MCH8615585.1"/>
    <property type="molecule type" value="Genomic_DNA"/>
</dbReference>
<dbReference type="Proteomes" id="UP001203058">
    <property type="component" value="Unassembled WGS sequence"/>
</dbReference>
<dbReference type="Gene3D" id="3.10.580.10">
    <property type="entry name" value="CBS-domain"/>
    <property type="match status" value="1"/>
</dbReference>
<keyword evidence="3 5" id="KW-0129">CBS domain</keyword>
<dbReference type="PANTHER" id="PTHR42745:SF1">
    <property type="entry name" value="ARABINOSE 5-PHOSPHATE ISOMERASE KDSD"/>
    <property type="match status" value="1"/>
</dbReference>
<evidence type="ECO:0000313" key="9">
    <source>
        <dbReference type="Proteomes" id="UP001203058"/>
    </source>
</evidence>
<dbReference type="SMART" id="SM00116">
    <property type="entry name" value="CBS"/>
    <property type="match status" value="2"/>
</dbReference>
<dbReference type="InterPro" id="IPR035474">
    <property type="entry name" value="SIS_Kpsf"/>
</dbReference>
<dbReference type="CDD" id="cd05014">
    <property type="entry name" value="SIS_Kpsf"/>
    <property type="match status" value="1"/>
</dbReference>
<evidence type="ECO:0000256" key="2">
    <source>
        <dbReference type="ARBA" id="ARBA00022737"/>
    </source>
</evidence>
<name>A0ABS9VKU9_9SPHN</name>
<keyword evidence="8" id="KW-0413">Isomerase</keyword>
<reference evidence="8 9" key="1">
    <citation type="submission" date="2022-03" db="EMBL/GenBank/DDBJ databases">
        <authorList>
            <person name="Jo J.-H."/>
            <person name="Im W.-T."/>
        </authorList>
    </citation>
    <scope>NUCLEOTIDE SEQUENCE [LARGE SCALE GENOMIC DNA]</scope>
    <source>
        <strain evidence="8 9">SM33</strain>
    </source>
</reference>
<evidence type="ECO:0000313" key="8">
    <source>
        <dbReference type="EMBL" id="MCH8615585.1"/>
    </source>
</evidence>
<gene>
    <name evidence="8" type="ORF">LZ016_05665</name>
</gene>
<dbReference type="PANTHER" id="PTHR42745">
    <property type="match status" value="1"/>
</dbReference>
<dbReference type="Gene3D" id="3.40.50.10490">
    <property type="entry name" value="Glucose-6-phosphate isomerase like protein, domain 1"/>
    <property type="match status" value="1"/>
</dbReference>
<dbReference type="NCBIfam" id="TIGR00393">
    <property type="entry name" value="kpsF"/>
    <property type="match status" value="1"/>
</dbReference>
<sequence length="328" mass="34817">MNDALSQSGSTEGILDFGRHVLHDEARALDALADSLGEQFERAVDLIRNCGGKLIVSGLGKSGHVGRKIAATFASTGTTATFLHLAEAIHGDLGMAAKGDVAILISQSGETSELEPVIDHFDAIGIPMIAITGNAQSMLATAATAPLVLPEWKEVGPESVAPTTSTTMTLALGDALAMTVMHLKGFTRTDFGRLHPGGSLGARLKPVKRLMHAGRDTPLTGADSSMHDVIVVMSEKRLGLVGVTDADGFLVGVITDGDLRRHMEEGLEHIAREFMTPDPKTVPQDALVDDALHLFEQYRITALFVVDESEGRKRPVGVLHIHDCPAAR</sequence>
<organism evidence="8 9">
    <name type="scientific">Sphingomonas telluris</name>
    <dbReference type="NCBI Taxonomy" id="2907998"/>
    <lineage>
        <taxon>Bacteria</taxon>
        <taxon>Pseudomonadati</taxon>
        <taxon>Pseudomonadota</taxon>
        <taxon>Alphaproteobacteria</taxon>
        <taxon>Sphingomonadales</taxon>
        <taxon>Sphingomonadaceae</taxon>
        <taxon>Sphingomonas</taxon>
    </lineage>
</organism>
<dbReference type="CDD" id="cd04604">
    <property type="entry name" value="CBS_pair_SIS_assoc"/>
    <property type="match status" value="1"/>
</dbReference>
<evidence type="ECO:0000259" key="7">
    <source>
        <dbReference type="PROSITE" id="PS51464"/>
    </source>
</evidence>
<keyword evidence="2" id="KW-0677">Repeat</keyword>
<dbReference type="PROSITE" id="PS51371">
    <property type="entry name" value="CBS"/>
    <property type="match status" value="2"/>
</dbReference>
<dbReference type="InterPro" id="IPR004800">
    <property type="entry name" value="KdsD/KpsF-type"/>
</dbReference>
<feature type="domain" description="CBS" evidence="6">
    <location>
        <begin position="211"/>
        <end position="269"/>
    </location>
</feature>
<proteinExistence type="inferred from homology"/>
<dbReference type="Pfam" id="PF00571">
    <property type="entry name" value="CBS"/>
    <property type="match status" value="2"/>
</dbReference>
<dbReference type="PIRSF" id="PIRSF004692">
    <property type="entry name" value="KdsD_KpsF"/>
    <property type="match status" value="1"/>
</dbReference>
<feature type="domain" description="SIS" evidence="7">
    <location>
        <begin position="43"/>
        <end position="186"/>
    </location>
</feature>
<dbReference type="InterPro" id="IPR046348">
    <property type="entry name" value="SIS_dom_sf"/>
</dbReference>
<evidence type="ECO:0000256" key="5">
    <source>
        <dbReference type="PROSITE-ProRule" id="PRU00703"/>
    </source>
</evidence>
<dbReference type="InterPro" id="IPR050986">
    <property type="entry name" value="GutQ/KpsF_isomerases"/>
</dbReference>
<feature type="domain" description="CBS" evidence="6">
    <location>
        <begin position="275"/>
        <end position="328"/>
    </location>
</feature>
<evidence type="ECO:0000256" key="3">
    <source>
        <dbReference type="ARBA" id="ARBA00023122"/>
    </source>
</evidence>
<dbReference type="SUPFAM" id="SSF53697">
    <property type="entry name" value="SIS domain"/>
    <property type="match status" value="1"/>
</dbReference>
<dbReference type="RefSeq" id="WP_241446388.1">
    <property type="nucleotide sequence ID" value="NZ_JAKZHW010000001.1"/>
</dbReference>
<dbReference type="GO" id="GO:0016853">
    <property type="term" value="F:isomerase activity"/>
    <property type="evidence" value="ECO:0007669"/>
    <property type="project" value="UniProtKB-KW"/>
</dbReference>
<protein>
    <submittedName>
        <fullName evidence="8">KpsF/GutQ family sugar-phosphate isomerase</fullName>
    </submittedName>
</protein>
<dbReference type="Pfam" id="PF01380">
    <property type="entry name" value="SIS"/>
    <property type="match status" value="1"/>
</dbReference>
<evidence type="ECO:0000256" key="1">
    <source>
        <dbReference type="ARBA" id="ARBA00008165"/>
    </source>
</evidence>
<evidence type="ECO:0000259" key="6">
    <source>
        <dbReference type="PROSITE" id="PS51371"/>
    </source>
</evidence>
<evidence type="ECO:0000256" key="4">
    <source>
        <dbReference type="PIRNR" id="PIRNR004692"/>
    </source>
</evidence>